<evidence type="ECO:0000256" key="2">
    <source>
        <dbReference type="ARBA" id="ARBA00023235"/>
    </source>
</evidence>
<dbReference type="Gene3D" id="3.10.310.10">
    <property type="entry name" value="Diaminopimelate Epimerase, Chain A, domain 1"/>
    <property type="match status" value="2"/>
</dbReference>
<dbReference type="EMBL" id="LAZR01000026">
    <property type="protein sequence ID" value="KKO03569.1"/>
    <property type="molecule type" value="Genomic_DNA"/>
</dbReference>
<gene>
    <name evidence="3" type="ORF">LCGC14_0094950</name>
</gene>
<dbReference type="GO" id="GO:0005829">
    <property type="term" value="C:cytosol"/>
    <property type="evidence" value="ECO:0007669"/>
    <property type="project" value="TreeGrafter"/>
</dbReference>
<evidence type="ECO:0000313" key="3">
    <source>
        <dbReference type="EMBL" id="KKO03569.1"/>
    </source>
</evidence>
<dbReference type="PANTHER" id="PTHR31689:SF0">
    <property type="entry name" value="DIAMINOPIMELATE EPIMERASE"/>
    <property type="match status" value="1"/>
</dbReference>
<dbReference type="HAMAP" id="MF_00197">
    <property type="entry name" value="DAP_epimerase"/>
    <property type="match status" value="1"/>
</dbReference>
<reference evidence="3" key="1">
    <citation type="journal article" date="2015" name="Nature">
        <title>Complex archaea that bridge the gap between prokaryotes and eukaryotes.</title>
        <authorList>
            <person name="Spang A."/>
            <person name="Saw J.H."/>
            <person name="Jorgensen S.L."/>
            <person name="Zaremba-Niedzwiedzka K."/>
            <person name="Martijn J."/>
            <person name="Lind A.E."/>
            <person name="van Eijk R."/>
            <person name="Schleper C."/>
            <person name="Guy L."/>
            <person name="Ettema T.J."/>
        </authorList>
    </citation>
    <scope>NUCLEOTIDE SEQUENCE</scope>
</reference>
<evidence type="ECO:0008006" key="4">
    <source>
        <dbReference type="Google" id="ProtNLM"/>
    </source>
</evidence>
<dbReference type="NCBIfam" id="TIGR00652">
    <property type="entry name" value="DapF"/>
    <property type="match status" value="1"/>
</dbReference>
<dbReference type="InterPro" id="IPR001653">
    <property type="entry name" value="DAP_epimerase_DapF"/>
</dbReference>
<comment type="caution">
    <text evidence="3">The sequence shown here is derived from an EMBL/GenBank/DDBJ whole genome shotgun (WGS) entry which is preliminary data.</text>
</comment>
<protein>
    <recommendedName>
        <fullName evidence="4">Diaminopimelate epimerase</fullName>
    </recommendedName>
</protein>
<dbReference type="GO" id="GO:0009089">
    <property type="term" value="P:lysine biosynthetic process via diaminopimelate"/>
    <property type="evidence" value="ECO:0007669"/>
    <property type="project" value="InterPro"/>
</dbReference>
<comment type="similarity">
    <text evidence="1">Belongs to the diaminopimelate epimerase family.</text>
</comment>
<name>A0A0F9YGN9_9ZZZZ</name>
<dbReference type="GO" id="GO:0008837">
    <property type="term" value="F:diaminopimelate epimerase activity"/>
    <property type="evidence" value="ECO:0007669"/>
    <property type="project" value="InterPro"/>
</dbReference>
<dbReference type="AlphaFoldDB" id="A0A0F9YGN9"/>
<dbReference type="SUPFAM" id="SSF54506">
    <property type="entry name" value="Diaminopimelate epimerase-like"/>
    <property type="match status" value="2"/>
</dbReference>
<sequence>MLENVSFWKLTAAGNDFFCLDNSDGRFDDLLADPARSGQFARTLCRRHTGIGADGLIFHQRLDTTDEADISARIFEADGSEVELCGNGTACYVHWAFVMGHIPRDEVRILTLAGVMRGSPVDDGYTRVCISLPEQLRTDLQVPVGDQTLTCDFVVTGIPHVVTYVDDIAAADVAGLGPALRHHDLFQPRGANANFVQVLGEGEIALRTWEFGVEGETLACGTGSAAAAMLTARRFDWKPDFTPCDQSVRVHTRGGETLRVFFTVNGRGEIDDLCLESPVHLLYRGDISKGLLAEALSADSGG</sequence>
<evidence type="ECO:0000256" key="1">
    <source>
        <dbReference type="ARBA" id="ARBA00010219"/>
    </source>
</evidence>
<keyword evidence="2" id="KW-0413">Isomerase</keyword>
<dbReference type="Pfam" id="PF01678">
    <property type="entry name" value="DAP_epimerase"/>
    <property type="match status" value="2"/>
</dbReference>
<accession>A0A0F9YGN9</accession>
<dbReference type="PANTHER" id="PTHR31689">
    <property type="entry name" value="DIAMINOPIMELATE EPIMERASE, CHLOROPLASTIC"/>
    <property type="match status" value="1"/>
</dbReference>
<organism evidence="3">
    <name type="scientific">marine sediment metagenome</name>
    <dbReference type="NCBI Taxonomy" id="412755"/>
    <lineage>
        <taxon>unclassified sequences</taxon>
        <taxon>metagenomes</taxon>
        <taxon>ecological metagenomes</taxon>
    </lineage>
</organism>
<proteinExistence type="inferred from homology"/>